<feature type="transmembrane region" description="Helical" evidence="4">
    <location>
        <begin position="301"/>
        <end position="318"/>
    </location>
</feature>
<feature type="transmembrane region" description="Helical" evidence="4">
    <location>
        <begin position="141"/>
        <end position="162"/>
    </location>
</feature>
<feature type="transmembrane region" description="Helical" evidence="4">
    <location>
        <begin position="174"/>
        <end position="193"/>
    </location>
</feature>
<feature type="transmembrane region" description="Helical" evidence="4">
    <location>
        <begin position="54"/>
        <end position="78"/>
    </location>
</feature>
<dbReference type="InterPro" id="IPR020846">
    <property type="entry name" value="MFS_dom"/>
</dbReference>
<evidence type="ECO:0000256" key="4">
    <source>
        <dbReference type="SAM" id="Phobius"/>
    </source>
</evidence>
<evidence type="ECO:0000313" key="6">
    <source>
        <dbReference type="EMBL" id="SON55629.1"/>
    </source>
</evidence>
<organism evidence="6 7">
    <name type="scientific">Hartmannibacter diazotrophicus</name>
    <dbReference type="NCBI Taxonomy" id="1482074"/>
    <lineage>
        <taxon>Bacteria</taxon>
        <taxon>Pseudomonadati</taxon>
        <taxon>Pseudomonadota</taxon>
        <taxon>Alphaproteobacteria</taxon>
        <taxon>Hyphomicrobiales</taxon>
        <taxon>Pleomorphomonadaceae</taxon>
        <taxon>Hartmannibacter</taxon>
    </lineage>
</organism>
<dbReference type="EMBL" id="LT960614">
    <property type="protein sequence ID" value="SON55629.1"/>
    <property type="molecule type" value="Genomic_DNA"/>
</dbReference>
<dbReference type="PANTHER" id="PTHR11360">
    <property type="entry name" value="MONOCARBOXYLATE TRANSPORTER"/>
    <property type="match status" value="1"/>
</dbReference>
<accession>A0A2C9D635</accession>
<dbReference type="Proteomes" id="UP000223606">
    <property type="component" value="Chromosome 1"/>
</dbReference>
<feature type="domain" description="Major facilitator superfamily (MFS) profile" evidence="5">
    <location>
        <begin position="19"/>
        <end position="413"/>
    </location>
</feature>
<dbReference type="NCBIfam" id="TIGR04259">
    <property type="entry name" value="oxa_formateAnti"/>
    <property type="match status" value="1"/>
</dbReference>
<dbReference type="Pfam" id="PF07690">
    <property type="entry name" value="MFS_1"/>
    <property type="match status" value="1"/>
</dbReference>
<evidence type="ECO:0000259" key="5">
    <source>
        <dbReference type="PROSITE" id="PS50850"/>
    </source>
</evidence>
<gene>
    <name evidence="6" type="primary">oxlT_2</name>
    <name evidence="6" type="ORF">HDIA_2088</name>
</gene>
<evidence type="ECO:0000256" key="2">
    <source>
        <dbReference type="ARBA" id="ARBA00022989"/>
    </source>
</evidence>
<dbReference type="InterPro" id="IPR036259">
    <property type="entry name" value="MFS_trans_sf"/>
</dbReference>
<evidence type="ECO:0000256" key="3">
    <source>
        <dbReference type="ARBA" id="ARBA00023136"/>
    </source>
</evidence>
<dbReference type="InterPro" id="IPR026355">
    <property type="entry name" value="Oxa/Form_antiport"/>
</dbReference>
<dbReference type="Gene3D" id="1.20.1250.20">
    <property type="entry name" value="MFS general substrate transporter like domains"/>
    <property type="match status" value="2"/>
</dbReference>
<reference evidence="7" key="1">
    <citation type="submission" date="2017-09" db="EMBL/GenBank/DDBJ databases">
        <title>Genome sequence of Nannocystis excedens DSM 71.</title>
        <authorList>
            <person name="Blom J."/>
        </authorList>
    </citation>
    <scope>NUCLEOTIDE SEQUENCE [LARGE SCALE GENOMIC DNA]</scope>
    <source>
        <strain evidence="7">type strain: E19</strain>
    </source>
</reference>
<keyword evidence="7" id="KW-1185">Reference proteome</keyword>
<dbReference type="RefSeq" id="WP_099558830.1">
    <property type="nucleotide sequence ID" value="NZ_LT960614.1"/>
</dbReference>
<feature type="transmembrane region" description="Helical" evidence="4">
    <location>
        <begin position="262"/>
        <end position="280"/>
    </location>
</feature>
<dbReference type="SUPFAM" id="SSF103473">
    <property type="entry name" value="MFS general substrate transporter"/>
    <property type="match status" value="1"/>
</dbReference>
<evidence type="ECO:0000313" key="7">
    <source>
        <dbReference type="Proteomes" id="UP000223606"/>
    </source>
</evidence>
<dbReference type="InterPro" id="IPR050327">
    <property type="entry name" value="Proton-linked_MCT"/>
</dbReference>
<name>A0A2C9D635_9HYPH</name>
<dbReference type="OrthoDB" id="9793415at2"/>
<feature type="transmembrane region" description="Helical" evidence="4">
    <location>
        <begin position="85"/>
        <end position="104"/>
    </location>
</feature>
<dbReference type="PROSITE" id="PS50850">
    <property type="entry name" value="MFS"/>
    <property type="match status" value="1"/>
</dbReference>
<keyword evidence="1 4" id="KW-0812">Transmembrane</keyword>
<dbReference type="InterPro" id="IPR011701">
    <property type="entry name" value="MFS"/>
</dbReference>
<dbReference type="KEGG" id="hdi:HDIA_2088"/>
<keyword evidence="3 4" id="KW-0472">Membrane</keyword>
<feature type="transmembrane region" description="Helical" evidence="4">
    <location>
        <begin position="21"/>
        <end position="42"/>
    </location>
</feature>
<feature type="transmembrane region" description="Helical" evidence="4">
    <location>
        <begin position="224"/>
        <end position="250"/>
    </location>
</feature>
<dbReference type="GO" id="GO:0016020">
    <property type="term" value="C:membrane"/>
    <property type="evidence" value="ECO:0007669"/>
    <property type="project" value="InterPro"/>
</dbReference>
<feature type="transmembrane region" description="Helical" evidence="4">
    <location>
        <begin position="324"/>
        <end position="347"/>
    </location>
</feature>
<dbReference type="CDD" id="cd17353">
    <property type="entry name" value="MFS_OFA_like"/>
    <property type="match status" value="1"/>
</dbReference>
<proteinExistence type="predicted"/>
<dbReference type="AlphaFoldDB" id="A0A2C9D635"/>
<sequence>MSAQTLTAPPASPTANRWAQLVTGMVCMVAAANIQYSWTLFVPEIQETHGWTRAAIQVAFTIFVVVQTWASPIVGYFIDRYGPRNVVLFGGLLTGTSWVIDSYATSLTGFYVGAVAGGIGVGCVYATCINNALKWFPDRRGLAVGMTAAGYGSGTALTILPIAAVIESSGYQTAFFWFGLLQGAVILVASFGLKAPGKNEVQFSSSVLQSRRDYTLKEALQTKVFWVMLLMFTCTVTGGLMAVAQLGVIASDLGVKEFEVNLYFFAMAALPFALMLDRILNGVSRPLFGWVSDKIGREKTMFVAFSMEGIGIVALAYFGHNPWAFIFLSGMVFLAWGEVYSLFSATAADTFGSAHIGKIYGVLYCAKGVAALLVPMANVLMEMTGTWSSVLYTVACMDILAAVLAITVLRPMLVRHHEGNGVEYTSKVVHA</sequence>
<protein>
    <submittedName>
        <fullName evidence="6">Oxalate:formate exchange protein</fullName>
    </submittedName>
</protein>
<evidence type="ECO:0000256" key="1">
    <source>
        <dbReference type="ARBA" id="ARBA00022692"/>
    </source>
</evidence>
<feature type="transmembrane region" description="Helical" evidence="4">
    <location>
        <begin position="359"/>
        <end position="377"/>
    </location>
</feature>
<keyword evidence="2 4" id="KW-1133">Transmembrane helix</keyword>
<dbReference type="PANTHER" id="PTHR11360:SF304">
    <property type="entry name" value="MFS DOMAIN-CONTAINING PROTEIN"/>
    <property type="match status" value="1"/>
</dbReference>
<feature type="transmembrane region" description="Helical" evidence="4">
    <location>
        <begin position="110"/>
        <end position="129"/>
    </location>
</feature>
<feature type="transmembrane region" description="Helical" evidence="4">
    <location>
        <begin position="389"/>
        <end position="409"/>
    </location>
</feature>
<dbReference type="GO" id="GO:0019531">
    <property type="term" value="F:oxalate transmembrane transporter activity"/>
    <property type="evidence" value="ECO:0007669"/>
    <property type="project" value="InterPro"/>
</dbReference>